<dbReference type="PANTHER" id="PTHR30204:SF98">
    <property type="entry name" value="HTH-TYPE TRANSCRIPTIONAL REGULATOR ADHR"/>
    <property type="match status" value="1"/>
</dbReference>
<protein>
    <submittedName>
        <fullName evidence="3">MerR family transcriptional regulator</fullName>
    </submittedName>
</protein>
<dbReference type="PROSITE" id="PS50937">
    <property type="entry name" value="HTH_MERR_2"/>
    <property type="match status" value="1"/>
</dbReference>
<dbReference type="AlphaFoldDB" id="A0A087E9Z1"/>
<dbReference type="GO" id="GO:0003700">
    <property type="term" value="F:DNA-binding transcription factor activity"/>
    <property type="evidence" value="ECO:0007669"/>
    <property type="project" value="InterPro"/>
</dbReference>
<dbReference type="OrthoDB" id="9802944at2"/>
<keyword evidence="1" id="KW-0238">DNA-binding</keyword>
<dbReference type="STRING" id="77635.BISU_0599"/>
<dbReference type="PRINTS" id="PR00040">
    <property type="entry name" value="HTHMERR"/>
</dbReference>
<feature type="domain" description="HTH merR-type" evidence="2">
    <location>
        <begin position="43"/>
        <end position="109"/>
    </location>
</feature>
<dbReference type="PANTHER" id="PTHR30204">
    <property type="entry name" value="REDOX-CYCLING DRUG-SENSING TRANSCRIPTIONAL ACTIVATOR SOXR"/>
    <property type="match status" value="1"/>
</dbReference>
<dbReference type="InterPro" id="IPR047057">
    <property type="entry name" value="MerR_fam"/>
</dbReference>
<dbReference type="Pfam" id="PF13411">
    <property type="entry name" value="MerR_1"/>
    <property type="match status" value="1"/>
</dbReference>
<dbReference type="eggNOG" id="COG0789">
    <property type="taxonomic scope" value="Bacteria"/>
</dbReference>
<evidence type="ECO:0000313" key="4">
    <source>
        <dbReference type="Proteomes" id="UP000029055"/>
    </source>
</evidence>
<dbReference type="SMART" id="SM00422">
    <property type="entry name" value="HTH_MERR"/>
    <property type="match status" value="1"/>
</dbReference>
<accession>A0A087E9Z1</accession>
<proteinExistence type="predicted"/>
<comment type="caution">
    <text evidence="3">The sequence shown here is derived from an EMBL/GenBank/DDBJ whole genome shotgun (WGS) entry which is preliminary data.</text>
</comment>
<dbReference type="Proteomes" id="UP000029055">
    <property type="component" value="Unassembled WGS sequence"/>
</dbReference>
<dbReference type="RefSeq" id="WP_024462798.1">
    <property type="nucleotide sequence ID" value="NZ_CP062939.1"/>
</dbReference>
<name>A0A087E9Z1_9BIFI</name>
<sequence>MPTHELIAKLLDAADATPATDTIEALHELLDDSTIEAVSAPVRISDAAALTGLSAYTLRYYESKGLVHPHHNAAGYREYSAFDLRRIVFIARMRLSGMTMADLQRYIGLVEQGDTTIPQRRALMIAQRERIERQIRELSLALETTNYKIKTYTPEMTSD</sequence>
<dbReference type="SUPFAM" id="SSF46955">
    <property type="entry name" value="Putative DNA-binding domain"/>
    <property type="match status" value="1"/>
</dbReference>
<dbReference type="GO" id="GO:0003677">
    <property type="term" value="F:DNA binding"/>
    <property type="evidence" value="ECO:0007669"/>
    <property type="project" value="UniProtKB-KW"/>
</dbReference>
<reference evidence="3 4" key="1">
    <citation type="submission" date="2014-03" db="EMBL/GenBank/DDBJ databases">
        <title>Genomics of Bifidobacteria.</title>
        <authorList>
            <person name="Ventura M."/>
            <person name="Milani C."/>
            <person name="Lugli G.A."/>
        </authorList>
    </citation>
    <scope>NUCLEOTIDE SEQUENCE [LARGE SCALE GENOMIC DNA]</scope>
    <source>
        <strain evidence="3 4">LMG 11597</strain>
    </source>
</reference>
<evidence type="ECO:0000313" key="3">
    <source>
        <dbReference type="EMBL" id="KFJ04592.1"/>
    </source>
</evidence>
<evidence type="ECO:0000259" key="2">
    <source>
        <dbReference type="PROSITE" id="PS50937"/>
    </source>
</evidence>
<dbReference type="Gene3D" id="1.10.1660.10">
    <property type="match status" value="1"/>
</dbReference>
<dbReference type="CDD" id="cd01109">
    <property type="entry name" value="HTH_YyaN"/>
    <property type="match status" value="1"/>
</dbReference>
<keyword evidence="4" id="KW-1185">Reference proteome</keyword>
<evidence type="ECO:0000256" key="1">
    <source>
        <dbReference type="ARBA" id="ARBA00023125"/>
    </source>
</evidence>
<organism evidence="3 4">
    <name type="scientific">Bifidobacterium subtile</name>
    <dbReference type="NCBI Taxonomy" id="77635"/>
    <lineage>
        <taxon>Bacteria</taxon>
        <taxon>Bacillati</taxon>
        <taxon>Actinomycetota</taxon>
        <taxon>Actinomycetes</taxon>
        <taxon>Bifidobacteriales</taxon>
        <taxon>Bifidobacteriaceae</taxon>
        <taxon>Bifidobacterium</taxon>
    </lineage>
</organism>
<dbReference type="EMBL" id="JGZR01000003">
    <property type="protein sequence ID" value="KFJ04592.1"/>
    <property type="molecule type" value="Genomic_DNA"/>
</dbReference>
<dbReference type="InterPro" id="IPR009061">
    <property type="entry name" value="DNA-bd_dom_put_sf"/>
</dbReference>
<dbReference type="PROSITE" id="PS00552">
    <property type="entry name" value="HTH_MERR_1"/>
    <property type="match status" value="1"/>
</dbReference>
<dbReference type="InterPro" id="IPR000551">
    <property type="entry name" value="MerR-type_HTH_dom"/>
</dbReference>
<gene>
    <name evidence="3" type="ORF">BISU_0599</name>
</gene>